<evidence type="ECO:0000313" key="1">
    <source>
        <dbReference type="Proteomes" id="UP000887574"/>
    </source>
</evidence>
<evidence type="ECO:0000313" key="2">
    <source>
        <dbReference type="WBParaSite" id="jg14168"/>
    </source>
</evidence>
<organism evidence="1 2">
    <name type="scientific">Ditylenchus dipsaci</name>
    <dbReference type="NCBI Taxonomy" id="166011"/>
    <lineage>
        <taxon>Eukaryota</taxon>
        <taxon>Metazoa</taxon>
        <taxon>Ecdysozoa</taxon>
        <taxon>Nematoda</taxon>
        <taxon>Chromadorea</taxon>
        <taxon>Rhabditida</taxon>
        <taxon>Tylenchina</taxon>
        <taxon>Tylenchomorpha</taxon>
        <taxon>Sphaerularioidea</taxon>
        <taxon>Anguinidae</taxon>
        <taxon>Anguininae</taxon>
        <taxon>Ditylenchus</taxon>
    </lineage>
</organism>
<reference evidence="2" key="1">
    <citation type="submission" date="2022-11" db="UniProtKB">
        <authorList>
            <consortium name="WormBaseParasite"/>
        </authorList>
    </citation>
    <scope>IDENTIFICATION</scope>
</reference>
<dbReference type="Proteomes" id="UP000887574">
    <property type="component" value="Unplaced"/>
</dbReference>
<protein>
    <submittedName>
        <fullName evidence="2">Uncharacterized protein</fullName>
    </submittedName>
</protein>
<sequence length="158" mass="18468">MLAIEEVEANTGQYGTISMRRAMRRGRKSCDAMSVQGLQVSIDRHNLKRHWSKQHSEKEQPADRIGSHISAAYKMQESFGTMKEMLRVQFNSVRKSIKKKLQSYKWALQSVHVDTMFLDEPSEEEEDEENEEDELYSIETEILLQYNFYCLIAAISRI</sequence>
<dbReference type="AlphaFoldDB" id="A0A915D095"/>
<proteinExistence type="predicted"/>
<keyword evidence="1" id="KW-1185">Reference proteome</keyword>
<dbReference type="WBParaSite" id="jg14168">
    <property type="protein sequence ID" value="jg14168"/>
    <property type="gene ID" value="jg14168"/>
</dbReference>
<accession>A0A915D095</accession>
<name>A0A915D095_9BILA</name>